<organism evidence="2 3">
    <name type="scientific">Chitinophaga niabensis</name>
    <dbReference type="NCBI Taxonomy" id="536979"/>
    <lineage>
        <taxon>Bacteria</taxon>
        <taxon>Pseudomonadati</taxon>
        <taxon>Bacteroidota</taxon>
        <taxon>Chitinophagia</taxon>
        <taxon>Chitinophagales</taxon>
        <taxon>Chitinophagaceae</taxon>
        <taxon>Chitinophaga</taxon>
    </lineage>
</organism>
<evidence type="ECO:0000313" key="2">
    <source>
        <dbReference type="EMBL" id="SIO36548.1"/>
    </source>
</evidence>
<dbReference type="SUPFAM" id="SSF51182">
    <property type="entry name" value="RmlC-like cupins"/>
    <property type="match status" value="1"/>
</dbReference>
<sequence length="151" mass="16668">MDLQKDQFRSYQGGYFRTLIAPDQTGNALALLELTLPQGAEPPAHIHNNEDESFYVVEGQVSVSVAGSATVLNPGEALFAPRNVPHSFRILTEKATIINLITPGTLWNYFIEFSSPIEGIPQIAIPSIAPPEDILKQMINVITDRYKVSFI</sequence>
<accession>A0A1N6IWW6</accession>
<reference evidence="2 3" key="1">
    <citation type="submission" date="2016-11" db="EMBL/GenBank/DDBJ databases">
        <authorList>
            <person name="Jaros S."/>
            <person name="Januszkiewicz K."/>
            <person name="Wedrychowicz H."/>
        </authorList>
    </citation>
    <scope>NUCLEOTIDE SEQUENCE [LARGE SCALE GENOMIC DNA]</scope>
    <source>
        <strain evidence="2 3">DSM 24787</strain>
    </source>
</reference>
<dbReference type="Proteomes" id="UP000185003">
    <property type="component" value="Unassembled WGS sequence"/>
</dbReference>
<dbReference type="OrthoDB" id="1423961at2"/>
<gene>
    <name evidence="2" type="ORF">SAMN04488055_3422</name>
</gene>
<protein>
    <submittedName>
        <fullName evidence="2">Cupin domain-containing protein</fullName>
    </submittedName>
</protein>
<evidence type="ECO:0000259" key="1">
    <source>
        <dbReference type="Pfam" id="PF07883"/>
    </source>
</evidence>
<proteinExistence type="predicted"/>
<dbReference type="Pfam" id="PF07883">
    <property type="entry name" value="Cupin_2"/>
    <property type="match status" value="1"/>
</dbReference>
<dbReference type="AlphaFoldDB" id="A0A1N6IWW6"/>
<evidence type="ECO:0000313" key="3">
    <source>
        <dbReference type="Proteomes" id="UP000185003"/>
    </source>
</evidence>
<dbReference type="Gene3D" id="2.60.120.10">
    <property type="entry name" value="Jelly Rolls"/>
    <property type="match status" value="1"/>
</dbReference>
<dbReference type="InterPro" id="IPR053146">
    <property type="entry name" value="QDO-like"/>
</dbReference>
<dbReference type="RefSeq" id="WP_143197501.1">
    <property type="nucleotide sequence ID" value="NZ_FSRA01000002.1"/>
</dbReference>
<dbReference type="InterPro" id="IPR011051">
    <property type="entry name" value="RmlC_Cupin_sf"/>
</dbReference>
<dbReference type="EMBL" id="FSRA01000002">
    <property type="protein sequence ID" value="SIO36548.1"/>
    <property type="molecule type" value="Genomic_DNA"/>
</dbReference>
<dbReference type="InterPro" id="IPR014710">
    <property type="entry name" value="RmlC-like_jellyroll"/>
</dbReference>
<keyword evidence="3" id="KW-1185">Reference proteome</keyword>
<feature type="domain" description="Cupin type-2" evidence="1">
    <location>
        <begin position="34"/>
        <end position="95"/>
    </location>
</feature>
<dbReference type="PANTHER" id="PTHR36440">
    <property type="entry name" value="PUTATIVE (AFU_ORTHOLOGUE AFUA_8G07350)-RELATED"/>
    <property type="match status" value="1"/>
</dbReference>
<dbReference type="PANTHER" id="PTHR36440:SF1">
    <property type="entry name" value="PUTATIVE (AFU_ORTHOLOGUE AFUA_8G07350)-RELATED"/>
    <property type="match status" value="1"/>
</dbReference>
<name>A0A1N6IWW6_9BACT</name>
<dbReference type="InterPro" id="IPR013096">
    <property type="entry name" value="Cupin_2"/>
</dbReference>
<dbReference type="STRING" id="536979.SAMN04488055_3422"/>